<dbReference type="EMBL" id="JRFU01000062">
    <property type="protein sequence ID" value="PWE87029.1"/>
    <property type="molecule type" value="Genomic_DNA"/>
</dbReference>
<dbReference type="RefSeq" id="WP_109215308.1">
    <property type="nucleotide sequence ID" value="NZ_JAQDGV010000001.1"/>
</dbReference>
<gene>
    <name evidence="1" type="ORF">LG34_06435</name>
</gene>
<proteinExistence type="predicted"/>
<dbReference type="OrthoDB" id="2065464at2"/>
<organism evidence="1 2">
    <name type="scientific">Eubacterium ramulus</name>
    <dbReference type="NCBI Taxonomy" id="39490"/>
    <lineage>
        <taxon>Bacteria</taxon>
        <taxon>Bacillati</taxon>
        <taxon>Bacillota</taxon>
        <taxon>Clostridia</taxon>
        <taxon>Eubacteriales</taxon>
        <taxon>Eubacteriaceae</taxon>
        <taxon>Eubacterium</taxon>
    </lineage>
</organism>
<sequence length="60" mass="6877">MTDLEINTFIETMEEYGDSWTYSEVFESKYADMDLQSAISNRLNECSWLSDILAKASGLL</sequence>
<reference evidence="1 2" key="1">
    <citation type="submission" date="2014-09" db="EMBL/GenBank/DDBJ databases">
        <title>Butyrate-producing bacteria isolated from human gut.</title>
        <authorList>
            <person name="Zhang Q."/>
            <person name="Zhao L."/>
        </authorList>
    </citation>
    <scope>NUCLEOTIDE SEQUENCE [LARGE SCALE GENOMIC DNA]</scope>
    <source>
        <strain evidence="1 2">21</strain>
    </source>
</reference>
<dbReference type="Proteomes" id="UP000245288">
    <property type="component" value="Unassembled WGS sequence"/>
</dbReference>
<comment type="caution">
    <text evidence="1">The sequence shown here is derived from an EMBL/GenBank/DDBJ whole genome shotgun (WGS) entry which is preliminary data.</text>
</comment>
<keyword evidence="2" id="KW-1185">Reference proteome</keyword>
<evidence type="ECO:0000313" key="2">
    <source>
        <dbReference type="Proteomes" id="UP000245288"/>
    </source>
</evidence>
<dbReference type="AlphaFoldDB" id="A0A2V1JSA0"/>
<accession>A0A2V1JSA0</accession>
<protein>
    <submittedName>
        <fullName evidence="1">Uncharacterized protein</fullName>
    </submittedName>
</protein>
<evidence type="ECO:0000313" key="1">
    <source>
        <dbReference type="EMBL" id="PWE87029.1"/>
    </source>
</evidence>
<name>A0A2V1JSA0_EUBRA</name>